<accession>A0A6S7ASY2</accession>
<evidence type="ECO:0000313" key="2">
    <source>
        <dbReference type="Proteomes" id="UP000494365"/>
    </source>
</evidence>
<evidence type="ECO:0000313" key="1">
    <source>
        <dbReference type="EMBL" id="CAB3776063.1"/>
    </source>
</evidence>
<gene>
    <name evidence="1" type="ORF">LMG28614_00138</name>
</gene>
<reference evidence="1 2" key="1">
    <citation type="submission" date="2020-04" db="EMBL/GenBank/DDBJ databases">
        <authorList>
            <person name="De Canck E."/>
        </authorList>
    </citation>
    <scope>NUCLEOTIDE SEQUENCE [LARGE SCALE GENOMIC DNA]</scope>
    <source>
        <strain evidence="1 2">LMG 28614</strain>
    </source>
</reference>
<keyword evidence="2" id="KW-1185">Reference proteome</keyword>
<dbReference type="EMBL" id="CADIKK010000001">
    <property type="protein sequence ID" value="CAB3776063.1"/>
    <property type="molecule type" value="Genomic_DNA"/>
</dbReference>
<name>A0A6S7ASY2_9BURK</name>
<sequence length="268" mass="30009">MGVQSESALLACMFFCSGRRLRKRGCHGTHRCGEPPSPLNSLCVALTAKATLARRFCHRGRRAVIANALISLLIFLSRECAPACPTDALSARVRTTVDAIALSLPPLSRADYADDDQHDRQQGQFDKRGDLNRIVEHNGSPLHDALILRPVSYYRTQSCSFGLLARKQSRAVTNLPQTRRQKCVRWRYARQRTESSGSAAILLPIPQKRLPLREPAFLHVLQQPQLCEQSGNYRSQHHVDIGKPRCAVESSAYAIRCRRCVSNPSPMR</sequence>
<dbReference type="Proteomes" id="UP000494365">
    <property type="component" value="Unassembled WGS sequence"/>
</dbReference>
<organism evidence="1 2">
    <name type="scientific">Paraburkholderia ultramafica</name>
    <dbReference type="NCBI Taxonomy" id="1544867"/>
    <lineage>
        <taxon>Bacteria</taxon>
        <taxon>Pseudomonadati</taxon>
        <taxon>Pseudomonadota</taxon>
        <taxon>Betaproteobacteria</taxon>
        <taxon>Burkholderiales</taxon>
        <taxon>Burkholderiaceae</taxon>
        <taxon>Paraburkholderia</taxon>
    </lineage>
</organism>
<dbReference type="AlphaFoldDB" id="A0A6S7ASY2"/>
<proteinExistence type="predicted"/>
<protein>
    <submittedName>
        <fullName evidence="1">Uncharacterized protein</fullName>
    </submittedName>
</protein>